<proteinExistence type="predicted"/>
<evidence type="ECO:0000313" key="7">
    <source>
        <dbReference type="Proteomes" id="UP000260812"/>
    </source>
</evidence>
<dbReference type="EMBL" id="QVLV01000031">
    <property type="protein sequence ID" value="RGE56059.1"/>
    <property type="molecule type" value="Genomic_DNA"/>
</dbReference>
<keyword evidence="3" id="KW-1133">Transmembrane helix</keyword>
<dbReference type="InterPro" id="IPR036457">
    <property type="entry name" value="PPM-type-like_dom_sf"/>
</dbReference>
<dbReference type="EMBL" id="QVLU01000015">
    <property type="protein sequence ID" value="RGE70554.1"/>
    <property type="molecule type" value="Genomic_DNA"/>
</dbReference>
<evidence type="ECO:0000259" key="4">
    <source>
        <dbReference type="SMART" id="SM00331"/>
    </source>
</evidence>
<reference evidence="5 8" key="1">
    <citation type="submission" date="2018-08" db="EMBL/GenBank/DDBJ databases">
        <title>A genome reference for cultivated species of the human gut microbiota.</title>
        <authorList>
            <person name="Zou Y."/>
            <person name="Xue W."/>
            <person name="Luo G."/>
        </authorList>
    </citation>
    <scope>NUCLEOTIDE SEQUENCE [LARGE SCALE GENOMIC DNA]</scope>
    <source>
        <strain evidence="6 8">AF26-4BH</strain>
        <strain evidence="5">TF05-5AC</strain>
    </source>
</reference>
<dbReference type="Proteomes" id="UP000260812">
    <property type="component" value="Unassembled WGS sequence"/>
</dbReference>
<comment type="caution">
    <text evidence="5">The sequence shown here is derived from an EMBL/GenBank/DDBJ whole genome shotgun (WGS) entry which is preliminary data.</text>
</comment>
<dbReference type="RefSeq" id="WP_025490393.1">
    <property type="nucleotide sequence ID" value="NZ_CALBAU010000429.1"/>
</dbReference>
<dbReference type="AlphaFoldDB" id="A0A3E3HW60"/>
<accession>A0A3E3HW60</accession>
<evidence type="ECO:0000313" key="5">
    <source>
        <dbReference type="EMBL" id="RGE56059.1"/>
    </source>
</evidence>
<sequence length="558" mass="61559">MRKKVSLGKKSVLVILVLALVLTAAAVLNSYRIYAETMDKHYQMLAVDVARTAAGLVDPGWVGTYRDEVDAIYSQNPAPVFGKEEDRAAYFSQYDSLKDQDYLAVQELLGIIKEANDVLSLYITYVDDESKTGVYLVDADSSENGCPTGQWDIIYEQNYQVFKHPETSFPAYITDTQEYGWLCSAGVAIKDADGRVVGHAMADISMEAVMNDRQDFLVHICLVMLVITTLLVLLFIGLVNRVVIKPINSLAAAAVSYVEEKKKAGGKDGRSALEKLEIHTGDEVENLCMALQQMEQDINGYIEDITAITAEKERIGAELSVATQIQASMLPCIFPAFPERSEFDIYATMTPAKEVGGDFYDFFLVDPDHLAIVIADVSGKGVPAALFMVITKTLIKNHVQMGESPGQAFTAVNQTLCENNEAGLFVTAWMGILTISTGELVYTNAGHNPPLLGRAEGSFAYLKMRSGLVLAGMEGIIYREAHLKLESRDTLYLYTDGVTEATDIYEKMYGEEKLQTYLNSHQGEELESILHGIKAELDLFAKGAPQFDDITMLILRRG</sequence>
<keyword evidence="7" id="KW-1185">Reference proteome</keyword>
<dbReference type="GeneID" id="97990271"/>
<dbReference type="Gene3D" id="6.10.340.10">
    <property type="match status" value="1"/>
</dbReference>
<dbReference type="OrthoDB" id="9763484at2"/>
<feature type="domain" description="PPM-type phosphatase" evidence="4">
    <location>
        <begin position="340"/>
        <end position="557"/>
    </location>
</feature>
<evidence type="ECO:0000313" key="8">
    <source>
        <dbReference type="Proteomes" id="UP000261166"/>
    </source>
</evidence>
<dbReference type="Pfam" id="PF07228">
    <property type="entry name" value="SpoIIE"/>
    <property type="match status" value="1"/>
</dbReference>
<dbReference type="CDD" id="cd18773">
    <property type="entry name" value="PDC1_HK_sensor"/>
    <property type="match status" value="1"/>
</dbReference>
<dbReference type="Proteomes" id="UP000261166">
    <property type="component" value="Unassembled WGS sequence"/>
</dbReference>
<keyword evidence="3" id="KW-0812">Transmembrane</keyword>
<evidence type="ECO:0000256" key="2">
    <source>
        <dbReference type="SAM" id="Coils"/>
    </source>
</evidence>
<organism evidence="5 7">
    <name type="scientific">Eisenbergiella massiliensis</name>
    <dbReference type="NCBI Taxonomy" id="1720294"/>
    <lineage>
        <taxon>Bacteria</taxon>
        <taxon>Bacillati</taxon>
        <taxon>Bacillota</taxon>
        <taxon>Clostridia</taxon>
        <taxon>Lachnospirales</taxon>
        <taxon>Lachnospiraceae</taxon>
        <taxon>Eisenbergiella</taxon>
    </lineage>
</organism>
<protein>
    <submittedName>
        <fullName evidence="5">Phosphoserine phosphatase</fullName>
    </submittedName>
</protein>
<keyword evidence="3" id="KW-0472">Membrane</keyword>
<gene>
    <name evidence="6" type="ORF">DWY69_16605</name>
    <name evidence="5" type="ORF">DXC51_26295</name>
</gene>
<keyword evidence="1" id="KW-0378">Hydrolase</keyword>
<evidence type="ECO:0000256" key="3">
    <source>
        <dbReference type="SAM" id="Phobius"/>
    </source>
</evidence>
<dbReference type="SMART" id="SM00331">
    <property type="entry name" value="PP2C_SIG"/>
    <property type="match status" value="1"/>
</dbReference>
<dbReference type="SUPFAM" id="SSF81606">
    <property type="entry name" value="PP2C-like"/>
    <property type="match status" value="1"/>
</dbReference>
<feature type="coiled-coil region" evidence="2">
    <location>
        <begin position="284"/>
        <end position="311"/>
    </location>
</feature>
<keyword evidence="2" id="KW-0175">Coiled coil</keyword>
<dbReference type="InterPro" id="IPR052016">
    <property type="entry name" value="Bact_Sigma-Reg"/>
</dbReference>
<feature type="transmembrane region" description="Helical" evidence="3">
    <location>
        <begin position="216"/>
        <end position="239"/>
    </location>
</feature>
<evidence type="ECO:0000256" key="1">
    <source>
        <dbReference type="ARBA" id="ARBA00022801"/>
    </source>
</evidence>
<dbReference type="PANTHER" id="PTHR43156:SF2">
    <property type="entry name" value="STAGE II SPORULATION PROTEIN E"/>
    <property type="match status" value="1"/>
</dbReference>
<dbReference type="PANTHER" id="PTHR43156">
    <property type="entry name" value="STAGE II SPORULATION PROTEIN E-RELATED"/>
    <property type="match status" value="1"/>
</dbReference>
<dbReference type="GO" id="GO:0016791">
    <property type="term" value="F:phosphatase activity"/>
    <property type="evidence" value="ECO:0007669"/>
    <property type="project" value="TreeGrafter"/>
</dbReference>
<dbReference type="InterPro" id="IPR001932">
    <property type="entry name" value="PPM-type_phosphatase-like_dom"/>
</dbReference>
<dbReference type="Gene3D" id="3.60.40.10">
    <property type="entry name" value="PPM-type phosphatase domain"/>
    <property type="match status" value="1"/>
</dbReference>
<name>A0A3E3HW60_9FIRM</name>
<evidence type="ECO:0000313" key="6">
    <source>
        <dbReference type="EMBL" id="RGE70554.1"/>
    </source>
</evidence>